<dbReference type="InterPro" id="IPR002925">
    <property type="entry name" value="Dienelactn_hydro"/>
</dbReference>
<accession>A0A2T5G029</accession>
<dbReference type="SUPFAM" id="SSF53474">
    <property type="entry name" value="alpha/beta-Hydrolases"/>
    <property type="match status" value="1"/>
</dbReference>
<protein>
    <submittedName>
        <fullName evidence="2">Carboxymethylenebutenolidase</fullName>
    </submittedName>
</protein>
<dbReference type="PANTHER" id="PTHR46623">
    <property type="entry name" value="CARBOXYMETHYLENEBUTENOLIDASE-RELATED"/>
    <property type="match status" value="1"/>
</dbReference>
<dbReference type="Proteomes" id="UP000244162">
    <property type="component" value="Unassembled WGS sequence"/>
</dbReference>
<sequence>MDETELRARAIALYDRFTHVTHDRRAFMGEMAKLAGSAAAANALVASIAASPAAAAMVDPADKRLVTGNIAWPGSGGHRLSGYFARPRAVRGKLPTVIVVHENRGLNGYIQDVTRRLALAGFLALAPDFLSPAGGTPANEDQAREMIGKLDLPATVADGVATIAWLKTRPRSNGKVGVIGFCWGGALVDRLAVAAGAGLDAGVSFYGPPPPPAEAAKVKAPLLLHYAGTDERVNAGAAAWVEALKAARVPVTRHDYPGTQHAFHNDTSAARYNAEAAKLAWDRSIAFLKEHLS</sequence>
<dbReference type="PANTHER" id="PTHR46623:SF6">
    <property type="entry name" value="ALPHA_BETA-HYDROLASES SUPERFAMILY PROTEIN"/>
    <property type="match status" value="1"/>
</dbReference>
<dbReference type="AlphaFoldDB" id="A0A2T5G029"/>
<evidence type="ECO:0000259" key="1">
    <source>
        <dbReference type="Pfam" id="PF01738"/>
    </source>
</evidence>
<feature type="domain" description="Dienelactone hydrolase" evidence="1">
    <location>
        <begin position="81"/>
        <end position="291"/>
    </location>
</feature>
<keyword evidence="3" id="KW-1185">Reference proteome</keyword>
<dbReference type="PROSITE" id="PS51318">
    <property type="entry name" value="TAT"/>
    <property type="match status" value="1"/>
</dbReference>
<dbReference type="GO" id="GO:0016787">
    <property type="term" value="F:hydrolase activity"/>
    <property type="evidence" value="ECO:0007669"/>
    <property type="project" value="InterPro"/>
</dbReference>
<reference evidence="2 3" key="1">
    <citation type="submission" date="2017-09" db="EMBL/GenBank/DDBJ databases">
        <title>Sphingomonas panjinensis sp.nov., isolated from oil-contaminated soil.</title>
        <authorList>
            <person name="Wang L."/>
            <person name="Chen L."/>
        </authorList>
    </citation>
    <scope>NUCLEOTIDE SEQUENCE [LARGE SCALE GENOMIC DNA]</scope>
    <source>
        <strain evidence="2 3">FW-11</strain>
    </source>
</reference>
<evidence type="ECO:0000313" key="2">
    <source>
        <dbReference type="EMBL" id="PTQ12309.1"/>
    </source>
</evidence>
<dbReference type="InterPro" id="IPR029058">
    <property type="entry name" value="AB_hydrolase_fold"/>
</dbReference>
<dbReference type="Pfam" id="PF01738">
    <property type="entry name" value="DLH"/>
    <property type="match status" value="1"/>
</dbReference>
<proteinExistence type="predicted"/>
<dbReference type="InterPro" id="IPR051049">
    <property type="entry name" value="Dienelactone_hydrolase-like"/>
</dbReference>
<dbReference type="EMBL" id="NWBU01000005">
    <property type="protein sequence ID" value="PTQ12309.1"/>
    <property type="molecule type" value="Genomic_DNA"/>
</dbReference>
<dbReference type="OrthoDB" id="9771666at2"/>
<dbReference type="Gene3D" id="3.40.50.1820">
    <property type="entry name" value="alpha/beta hydrolase"/>
    <property type="match status" value="1"/>
</dbReference>
<evidence type="ECO:0000313" key="3">
    <source>
        <dbReference type="Proteomes" id="UP000244162"/>
    </source>
</evidence>
<name>A0A2T5G029_9SPHN</name>
<comment type="caution">
    <text evidence="2">The sequence shown here is derived from an EMBL/GenBank/DDBJ whole genome shotgun (WGS) entry which is preliminary data.</text>
</comment>
<organism evidence="2 3">
    <name type="scientific">Sphingomonas oleivorans</name>
    <dbReference type="NCBI Taxonomy" id="1735121"/>
    <lineage>
        <taxon>Bacteria</taxon>
        <taxon>Pseudomonadati</taxon>
        <taxon>Pseudomonadota</taxon>
        <taxon>Alphaproteobacteria</taxon>
        <taxon>Sphingomonadales</taxon>
        <taxon>Sphingomonadaceae</taxon>
        <taxon>Sphingomonas</taxon>
    </lineage>
</organism>
<dbReference type="InterPro" id="IPR006311">
    <property type="entry name" value="TAT_signal"/>
</dbReference>
<gene>
    <name evidence="2" type="ORF">CLG96_07175</name>
</gene>
<dbReference type="RefSeq" id="WP_107967172.1">
    <property type="nucleotide sequence ID" value="NZ_NWBU01000005.1"/>
</dbReference>